<keyword evidence="5" id="KW-1185">Reference proteome</keyword>
<evidence type="ECO:0000313" key="5">
    <source>
        <dbReference type="Proteomes" id="UP001527866"/>
    </source>
</evidence>
<dbReference type="InterPro" id="IPR042171">
    <property type="entry name" value="Acyl-CoA_hotdog"/>
</dbReference>
<dbReference type="RefSeq" id="WP_270688697.1">
    <property type="nucleotide sequence ID" value="NZ_JAQFWQ010000084.1"/>
</dbReference>
<dbReference type="InterPro" id="IPR049449">
    <property type="entry name" value="TesB_ACOT8-like_N"/>
</dbReference>
<feature type="domain" description="Acyl-CoA thioesterase-like C-terminal" evidence="3">
    <location>
        <begin position="137"/>
        <end position="271"/>
    </location>
</feature>
<dbReference type="Pfam" id="PF13622">
    <property type="entry name" value="4HBT_3"/>
    <property type="match status" value="1"/>
</dbReference>
<name>A0ABT4U9I9_9ACTN</name>
<accession>A0ABT4U9I9</accession>
<evidence type="ECO:0000259" key="2">
    <source>
        <dbReference type="Pfam" id="PF13622"/>
    </source>
</evidence>
<dbReference type="InterPro" id="IPR049450">
    <property type="entry name" value="ACOT8-like_C"/>
</dbReference>
<gene>
    <name evidence="4" type="ORF">O4J56_23470</name>
</gene>
<evidence type="ECO:0000256" key="1">
    <source>
        <dbReference type="SAM" id="MobiDB-lite"/>
    </source>
</evidence>
<feature type="domain" description="Acyl-CoA thioesterase-like N-terminal HotDog" evidence="2">
    <location>
        <begin position="30"/>
        <end position="114"/>
    </location>
</feature>
<dbReference type="Pfam" id="PF20789">
    <property type="entry name" value="4HBT_3C"/>
    <property type="match status" value="1"/>
</dbReference>
<dbReference type="PANTHER" id="PTHR38110:SF1">
    <property type="entry name" value="THIOESTERASE DOMAIN-CONTAINING PROTEIN"/>
    <property type="match status" value="1"/>
</dbReference>
<dbReference type="InterPro" id="IPR052389">
    <property type="entry name" value="Sec_Metab_Biosynth-Assoc"/>
</dbReference>
<reference evidence="4 5" key="1">
    <citation type="submission" date="2023-01" db="EMBL/GenBank/DDBJ databases">
        <title>Draft genome sequence of Nocardiopsis sp. RSe5-2 isolated from halophytes.</title>
        <authorList>
            <person name="Duangmal K."/>
            <person name="Chantavorakit T."/>
        </authorList>
    </citation>
    <scope>NUCLEOTIDE SEQUENCE [LARGE SCALE GENOMIC DNA]</scope>
    <source>
        <strain evidence="4 5">RSe5-2</strain>
    </source>
</reference>
<dbReference type="CDD" id="cd03440">
    <property type="entry name" value="hot_dog"/>
    <property type="match status" value="1"/>
</dbReference>
<dbReference type="PANTHER" id="PTHR38110">
    <property type="entry name" value="CHROMOSOME 23, WHOLE GENOME SHOTGUN SEQUENCE"/>
    <property type="match status" value="1"/>
</dbReference>
<dbReference type="Proteomes" id="UP001527866">
    <property type="component" value="Unassembled WGS sequence"/>
</dbReference>
<dbReference type="Gene3D" id="2.40.160.210">
    <property type="entry name" value="Acyl-CoA thioesterase, double hotdog domain"/>
    <property type="match status" value="1"/>
</dbReference>
<feature type="region of interest" description="Disordered" evidence="1">
    <location>
        <begin position="1"/>
        <end position="23"/>
    </location>
</feature>
<proteinExistence type="predicted"/>
<organism evidence="4 5">
    <name type="scientific">Nocardiopsis endophytica</name>
    <dbReference type="NCBI Taxonomy" id="3018445"/>
    <lineage>
        <taxon>Bacteria</taxon>
        <taxon>Bacillati</taxon>
        <taxon>Actinomycetota</taxon>
        <taxon>Actinomycetes</taxon>
        <taxon>Streptosporangiales</taxon>
        <taxon>Nocardiopsidaceae</taxon>
        <taxon>Nocardiopsis</taxon>
    </lineage>
</organism>
<evidence type="ECO:0000313" key="4">
    <source>
        <dbReference type="EMBL" id="MDA2813624.1"/>
    </source>
</evidence>
<sequence length="275" mass="28764">MADFAAATALTEPSAPHPGGAHHAYGAELDPQWAVGDKLHGGYLMAVMGRAAARATGGAHPDLTAIAASFIRPPLPGPARVEVETLRAGRGSSRLRVRLAQDGEPCVEAIATNGALNGGEPHWSRAEPADLPPEHDCVPSPADVPGSAFRVPLMEAVDQRIDPGILDAMAGRPSMRGRVAGWQRLADGAAWDPLSLLVALDMVPPVSYDLGLPGWAPTVQMSAYIRAVPAPGPVRVAMQAEEVSGDRMDVTARAWDAKDRLVAQASQIAAVRTPE</sequence>
<protein>
    <submittedName>
        <fullName evidence="4">Thioesterase family protein</fullName>
    </submittedName>
</protein>
<evidence type="ECO:0000259" key="3">
    <source>
        <dbReference type="Pfam" id="PF20789"/>
    </source>
</evidence>
<dbReference type="InterPro" id="IPR029069">
    <property type="entry name" value="HotDog_dom_sf"/>
</dbReference>
<comment type="caution">
    <text evidence="4">The sequence shown here is derived from an EMBL/GenBank/DDBJ whole genome shotgun (WGS) entry which is preliminary data.</text>
</comment>
<dbReference type="SUPFAM" id="SSF54637">
    <property type="entry name" value="Thioesterase/thiol ester dehydrase-isomerase"/>
    <property type="match status" value="2"/>
</dbReference>
<dbReference type="EMBL" id="JAQFWQ010000084">
    <property type="protein sequence ID" value="MDA2813624.1"/>
    <property type="molecule type" value="Genomic_DNA"/>
</dbReference>